<evidence type="ECO:0000313" key="2">
    <source>
        <dbReference type="EMBL" id="AEV70788.1"/>
    </source>
</evidence>
<evidence type="ECO:0000313" key="3">
    <source>
        <dbReference type="Proteomes" id="UP000005442"/>
    </source>
</evidence>
<proteinExistence type="predicted"/>
<dbReference type="Pfam" id="PF12680">
    <property type="entry name" value="SnoaL_2"/>
    <property type="match status" value="1"/>
</dbReference>
<organism evidence="2 3">
    <name type="scientific">Mycolicibacterium rhodesiae (strain NBB3)</name>
    <name type="common">Mycobacterium rhodesiae</name>
    <dbReference type="NCBI Taxonomy" id="710685"/>
    <lineage>
        <taxon>Bacteria</taxon>
        <taxon>Bacillati</taxon>
        <taxon>Actinomycetota</taxon>
        <taxon>Actinomycetes</taxon>
        <taxon>Mycobacteriales</taxon>
        <taxon>Mycobacteriaceae</taxon>
        <taxon>Mycolicibacterium</taxon>
    </lineage>
</organism>
<dbReference type="OrthoDB" id="4539871at2"/>
<dbReference type="EMBL" id="CP003169">
    <property type="protein sequence ID" value="AEV70788.1"/>
    <property type="molecule type" value="Genomic_DNA"/>
</dbReference>
<dbReference type="SUPFAM" id="SSF54427">
    <property type="entry name" value="NTF2-like"/>
    <property type="match status" value="1"/>
</dbReference>
<sequence length="149" mass="16991">MGATAGRPKPADLRAQVTVSLPDHELQRRREELVLRHVAGENDRDIETIMATFTHPRYEIVPTGMVFDGDEQVRQMILRQWDELPQLRYSAEAIFHSADGLVVETRTTCPGTPVDMLSVNLFVFRGDGLILERCYFDRMLFAAQMQVVT</sequence>
<gene>
    <name evidence="2" type="ordered locus">MycrhN_0138</name>
</gene>
<name>G8RGL9_MYCRN</name>
<dbReference type="STRING" id="710685.MycrhN_0138"/>
<dbReference type="Proteomes" id="UP000005442">
    <property type="component" value="Chromosome"/>
</dbReference>
<dbReference type="InterPro" id="IPR037401">
    <property type="entry name" value="SnoaL-like"/>
</dbReference>
<dbReference type="AlphaFoldDB" id="G8RGL9"/>
<keyword evidence="3" id="KW-1185">Reference proteome</keyword>
<dbReference type="PATRIC" id="fig|710685.3.peg.141"/>
<dbReference type="KEGG" id="mrh:MycrhN_0138"/>
<dbReference type="Gene3D" id="3.10.450.50">
    <property type="match status" value="1"/>
</dbReference>
<dbReference type="HOGENOM" id="CLU_125491_0_0_11"/>
<dbReference type="eggNOG" id="COG5485">
    <property type="taxonomic scope" value="Bacteria"/>
</dbReference>
<reference evidence="2 3" key="1">
    <citation type="submission" date="2011-12" db="EMBL/GenBank/DDBJ databases">
        <title>Complete sequence of Mycobacterium rhodesiae NBB3.</title>
        <authorList>
            <consortium name="US DOE Joint Genome Institute"/>
            <person name="Lucas S."/>
            <person name="Han J."/>
            <person name="Lapidus A."/>
            <person name="Cheng J.-F."/>
            <person name="Goodwin L."/>
            <person name="Pitluck S."/>
            <person name="Peters L."/>
            <person name="Mikhailova N."/>
            <person name="Gu W."/>
            <person name="Detter J.C."/>
            <person name="Han C."/>
            <person name="Tapia R."/>
            <person name="Land M."/>
            <person name="Hauser L."/>
            <person name="Kyrpides N."/>
            <person name="Ivanova N."/>
            <person name="Pagani I."/>
            <person name="Mattes T."/>
            <person name="Holmes A."/>
            <person name="Rutledge P."/>
            <person name="Paulsen I."/>
            <person name="Coleman N."/>
            <person name="Woyke T."/>
        </authorList>
    </citation>
    <scope>NUCLEOTIDE SEQUENCE [LARGE SCALE GENOMIC DNA]</scope>
    <source>
        <strain evidence="2 3">NBB3</strain>
    </source>
</reference>
<feature type="domain" description="SnoaL-like" evidence="1">
    <location>
        <begin position="34"/>
        <end position="132"/>
    </location>
</feature>
<protein>
    <recommendedName>
        <fullName evidence="1">SnoaL-like domain-containing protein</fullName>
    </recommendedName>
</protein>
<accession>G8RGL9</accession>
<dbReference type="InterPro" id="IPR032710">
    <property type="entry name" value="NTF2-like_dom_sf"/>
</dbReference>
<evidence type="ECO:0000259" key="1">
    <source>
        <dbReference type="Pfam" id="PF12680"/>
    </source>
</evidence>